<dbReference type="EMBL" id="SRYX01000026">
    <property type="protein sequence ID" value="TGY36318.1"/>
    <property type="molecule type" value="Genomic_DNA"/>
</dbReference>
<evidence type="ECO:0000256" key="1">
    <source>
        <dbReference type="SAM" id="Phobius"/>
    </source>
</evidence>
<feature type="transmembrane region" description="Helical" evidence="1">
    <location>
        <begin position="58"/>
        <end position="76"/>
    </location>
</feature>
<dbReference type="AlphaFoldDB" id="A0A1C7H0C0"/>
<dbReference type="GeneID" id="82186804"/>
<reference evidence="2" key="2">
    <citation type="submission" date="2017-04" db="EMBL/GenBank/DDBJ databases">
        <title>Complete Genome Sequences of Twelve Strains of a Stable Defined Moderately Diverse Mouse Microbiota 2 (sDMDMm2).</title>
        <authorList>
            <person name="Uchimura Y."/>
            <person name="Wyss M."/>
            <person name="Brugiroux S."/>
            <person name="Limenitakis J.P."/>
            <person name="Stecher B."/>
            <person name="McCoy K.D."/>
            <person name="Macpherson A.J."/>
        </authorList>
    </citation>
    <scope>NUCLEOTIDE SEQUENCE</scope>
    <source>
        <strain evidence="2">I48</strain>
    </source>
</reference>
<sequence>MNAQTPPKKFTLEEIAERKKKLLDEIHAQKRAMTATTREIFAPIAPATNKADAIMRSFNTGMAIFDGVMIGIKIMRKMRTYFRKLR</sequence>
<evidence type="ECO:0000313" key="2">
    <source>
        <dbReference type="EMBL" id="ANU57280.1"/>
    </source>
</evidence>
<dbReference type="Proteomes" id="UP000309566">
    <property type="component" value="Unassembled WGS sequence"/>
</dbReference>
<keyword evidence="1" id="KW-1133">Transmembrane helix</keyword>
<dbReference type="Proteomes" id="UP000092631">
    <property type="component" value="Chromosome"/>
</dbReference>
<dbReference type="KEGG" id="bcae:A4V03_06610"/>
<keyword evidence="1" id="KW-0472">Membrane</keyword>
<dbReference type="OrthoDB" id="1044430at2"/>
<reference evidence="3 5" key="3">
    <citation type="submission" date="2019-04" db="EMBL/GenBank/DDBJ databases">
        <title>Microbes associate with the intestines of laboratory mice.</title>
        <authorList>
            <person name="Navarre W."/>
            <person name="Wong E."/>
            <person name="Huang K."/>
            <person name="Tropini C."/>
            <person name="Ng K."/>
            <person name="Yu B."/>
        </authorList>
    </citation>
    <scope>NUCLEOTIDE SEQUENCE [LARGE SCALE GENOMIC DNA]</scope>
    <source>
        <strain evidence="3 5">NM63_1-25</strain>
    </source>
</reference>
<organism evidence="2 4">
    <name type="scientific">Bacteroides caecimuris</name>
    <dbReference type="NCBI Taxonomy" id="1796613"/>
    <lineage>
        <taxon>Bacteria</taxon>
        <taxon>Pseudomonadati</taxon>
        <taxon>Bacteroidota</taxon>
        <taxon>Bacteroidia</taxon>
        <taxon>Bacteroidales</taxon>
        <taxon>Bacteroidaceae</taxon>
        <taxon>Bacteroides</taxon>
    </lineage>
</organism>
<dbReference type="RefSeq" id="WP_065538368.1">
    <property type="nucleotide sequence ID" value="NZ_CAPDLJ010000005.1"/>
</dbReference>
<accession>A0A1C7H0C0</accession>
<accession>A0A4S2D423</accession>
<keyword evidence="4" id="KW-1185">Reference proteome</keyword>
<evidence type="ECO:0000313" key="5">
    <source>
        <dbReference type="Proteomes" id="UP000309566"/>
    </source>
</evidence>
<name>A0A1C7H0C0_9BACE</name>
<dbReference type="EMBL" id="CP015401">
    <property type="protein sequence ID" value="ANU57280.1"/>
    <property type="molecule type" value="Genomic_DNA"/>
</dbReference>
<gene>
    <name evidence="2" type="ORF">A4V03_06610</name>
    <name evidence="3" type="ORF">E5353_08660</name>
</gene>
<proteinExistence type="predicted"/>
<evidence type="ECO:0000313" key="3">
    <source>
        <dbReference type="EMBL" id="TGY36318.1"/>
    </source>
</evidence>
<reference evidence="4" key="1">
    <citation type="submission" date="2016-04" db="EMBL/GenBank/DDBJ databases">
        <title>Complete Genome Sequences of Twelve Strains of a Stable Defined Moderately Diverse Mouse Microbiota 2 (sDMDMm2).</title>
        <authorList>
            <person name="Uchimura Y."/>
            <person name="Wyss M."/>
            <person name="Brugiroux S."/>
            <person name="Limenitakis J.P."/>
            <person name="Stecher B."/>
            <person name="McCoy K.D."/>
            <person name="Macpherson A.J."/>
        </authorList>
    </citation>
    <scope>NUCLEOTIDE SEQUENCE [LARGE SCALE GENOMIC DNA]</scope>
    <source>
        <strain evidence="4">I48</strain>
    </source>
</reference>
<evidence type="ECO:0000313" key="4">
    <source>
        <dbReference type="Proteomes" id="UP000092631"/>
    </source>
</evidence>
<keyword evidence="1" id="KW-0812">Transmembrane</keyword>
<protein>
    <submittedName>
        <fullName evidence="2">Uncharacterized protein</fullName>
    </submittedName>
</protein>